<dbReference type="EMBL" id="AOJN01000043">
    <property type="protein sequence ID" value="ELZ53990.1"/>
    <property type="molecule type" value="Genomic_DNA"/>
</dbReference>
<dbReference type="PATRIC" id="fig|1227468.4.peg.1416"/>
<organism evidence="2 3">
    <name type="scientific">Halorubrum distributum JCM 10118</name>
    <dbReference type="NCBI Taxonomy" id="1227468"/>
    <lineage>
        <taxon>Archaea</taxon>
        <taxon>Methanobacteriati</taxon>
        <taxon>Methanobacteriota</taxon>
        <taxon>Stenosarchaea group</taxon>
        <taxon>Halobacteria</taxon>
        <taxon>Halobacteriales</taxon>
        <taxon>Haloferacaceae</taxon>
        <taxon>Halorubrum</taxon>
        <taxon>Halorubrum distributum group</taxon>
    </lineage>
</organism>
<evidence type="ECO:0000313" key="3">
    <source>
        <dbReference type="Proteomes" id="UP000011614"/>
    </source>
</evidence>
<dbReference type="GO" id="GO:0004803">
    <property type="term" value="F:transposase activity"/>
    <property type="evidence" value="ECO:0007669"/>
    <property type="project" value="InterPro"/>
</dbReference>
<protein>
    <submittedName>
        <fullName evidence="2">Transposase ISHwa4</fullName>
    </submittedName>
</protein>
<reference evidence="3" key="1">
    <citation type="submission" date="2012-11" db="EMBL/GenBank/DDBJ databases">
        <authorList>
            <person name="Becker E.A."/>
            <person name="Seitzer P."/>
            <person name="Tritt A."/>
            <person name="Larsen D."/>
            <person name="Yao A."/>
            <person name="Wu D."/>
            <person name="Darling A."/>
            <person name="Eisen J.A."/>
            <person name="Facciotti M.T."/>
        </authorList>
    </citation>
    <scope>NUCLEOTIDE SEQUENCE [LARGE SCALE GENOMIC DNA]</scope>
    <source>
        <strain evidence="3">JCM 10118</strain>
    </source>
</reference>
<accession>M0F263</accession>
<evidence type="ECO:0000259" key="1">
    <source>
        <dbReference type="Pfam" id="PF01609"/>
    </source>
</evidence>
<dbReference type="Proteomes" id="UP000011614">
    <property type="component" value="Unassembled WGS sequence"/>
</dbReference>
<evidence type="ECO:0000313" key="2">
    <source>
        <dbReference type="EMBL" id="ELZ53990.1"/>
    </source>
</evidence>
<dbReference type="AlphaFoldDB" id="M0F263"/>
<dbReference type="Pfam" id="PF01609">
    <property type="entry name" value="DDE_Tnp_1"/>
    <property type="match status" value="1"/>
</dbReference>
<dbReference type="SUPFAM" id="SSF53098">
    <property type="entry name" value="Ribonuclease H-like"/>
    <property type="match status" value="1"/>
</dbReference>
<name>M0F263_9EURY</name>
<dbReference type="InterPro" id="IPR012337">
    <property type="entry name" value="RNaseH-like_sf"/>
</dbReference>
<comment type="caution">
    <text evidence="2">The sequence shown here is derived from an EMBL/GenBank/DDBJ whole genome shotgun (WGS) entry which is preliminary data.</text>
</comment>
<dbReference type="InterPro" id="IPR002559">
    <property type="entry name" value="Transposase_11"/>
</dbReference>
<dbReference type="GO" id="GO:0006313">
    <property type="term" value="P:DNA transposition"/>
    <property type="evidence" value="ECO:0007669"/>
    <property type="project" value="InterPro"/>
</dbReference>
<feature type="domain" description="Transposase IS4-like" evidence="1">
    <location>
        <begin position="19"/>
        <end position="78"/>
    </location>
</feature>
<reference evidence="2 3" key="2">
    <citation type="journal article" date="2014" name="PLoS Genet.">
        <title>Phylogenetically driven sequencing of extremely halophilic archaea reveals strategies for static and dynamic osmo-response.</title>
        <authorList>
            <person name="Becker E.A."/>
            <person name="Seitzer P.M."/>
            <person name="Tritt A."/>
            <person name="Larsen D."/>
            <person name="Krusor M."/>
            <person name="Yao A.I."/>
            <person name="Wu D."/>
            <person name="Madern D."/>
            <person name="Eisen J.A."/>
            <person name="Darling A.E."/>
            <person name="Facciotti M.T."/>
        </authorList>
    </citation>
    <scope>NUCLEOTIDE SEQUENCE [LARGE SCALE GENOMIC DNA]</scope>
    <source>
        <strain evidence="2 3">JCM 10118</strain>
    </source>
</reference>
<gene>
    <name evidence="2" type="ORF">C466_07250</name>
</gene>
<sequence length="147" mass="16743">MLAEKETDEEDEENPVKYLVTNKIDAPTEHIIRSYGIRWRIETFFEDSKKDLGLGDCEIQTDEGASADWHLLMAAYSLIRLDPESSALGTVRSKASSLRANLEHSLKEAVYNLLSWVRDNDDRSVDDLMEEIDHLFVHSTADTNVQS</sequence>
<proteinExistence type="predicted"/>
<dbReference type="GO" id="GO:0003677">
    <property type="term" value="F:DNA binding"/>
    <property type="evidence" value="ECO:0007669"/>
    <property type="project" value="InterPro"/>
</dbReference>